<dbReference type="Proteomes" id="UP000481861">
    <property type="component" value="Unassembled WGS sequence"/>
</dbReference>
<keyword evidence="3" id="KW-1185">Reference proteome</keyword>
<gene>
    <name evidence="2" type="ORF">BDV95DRAFT_549091</name>
</gene>
<dbReference type="AlphaFoldDB" id="A0A7C8MJP3"/>
<sequence>MSARSRRLGGSLGDSWGDAEYSSDADRSIYTASDLSGVGSESELEEDEDYTQERPDVAMPLPSRTTRATSKTPQDTAVNTPTRRGKPQTPTSSGMQSRTSHSTPETGTESLEPSLVMPSLYDSQDAPTRTAPRASEAKEEQPEVSPWYYLNILLQHVFWPLVRYLIDVLSYAMVHFMKPILATALVIFLGVSAAQMTSGFLANKIHTALTPLCFVPGSSYILPFCAAPQYDSNNANFEELVNVQASFEDILDASKDSFALPATMKSSEMAIRDLRTLVKWSRLPSRSQLEVEFGSFIELAREASADLAKYNSKIGATIDRVISTNSWTMNVLEGLAEKETQVGGLSRLLGTFITTAPTLQERIFDQYILHVGKNKEDIAGLIQAAEALLQLLNHLEERLDLIADIAIRDDHSITKNREELLSLLWTKLGGNSATRKGFDKSLTLLKQVSMYRKEAIKHVGETLLKLQEISAGLETLRDGVAAPEVLGYREEVPLTYYLDVVEKGVERLRDARGESLRVEGDSYRRAVRGGGGGADDRGLPGQEMPIVYAKSSGKN</sequence>
<feature type="region of interest" description="Disordered" evidence="1">
    <location>
        <begin position="1"/>
        <end position="140"/>
    </location>
</feature>
<organism evidence="2 3">
    <name type="scientific">Massariosphaeria phaeospora</name>
    <dbReference type="NCBI Taxonomy" id="100035"/>
    <lineage>
        <taxon>Eukaryota</taxon>
        <taxon>Fungi</taxon>
        <taxon>Dikarya</taxon>
        <taxon>Ascomycota</taxon>
        <taxon>Pezizomycotina</taxon>
        <taxon>Dothideomycetes</taxon>
        <taxon>Pleosporomycetidae</taxon>
        <taxon>Pleosporales</taxon>
        <taxon>Pleosporales incertae sedis</taxon>
        <taxon>Massariosphaeria</taxon>
    </lineage>
</organism>
<feature type="compositionally biased region" description="Polar residues" evidence="1">
    <location>
        <begin position="63"/>
        <end position="111"/>
    </location>
</feature>
<feature type="region of interest" description="Disordered" evidence="1">
    <location>
        <begin position="527"/>
        <end position="555"/>
    </location>
</feature>
<proteinExistence type="predicted"/>
<dbReference type="OrthoDB" id="4179406at2759"/>
<comment type="caution">
    <text evidence="2">The sequence shown here is derived from an EMBL/GenBank/DDBJ whole genome shotgun (WGS) entry which is preliminary data.</text>
</comment>
<name>A0A7C8MJP3_9PLEO</name>
<reference evidence="2 3" key="1">
    <citation type="submission" date="2020-01" db="EMBL/GenBank/DDBJ databases">
        <authorList>
            <consortium name="DOE Joint Genome Institute"/>
            <person name="Haridas S."/>
            <person name="Albert R."/>
            <person name="Binder M."/>
            <person name="Bloem J."/>
            <person name="Labutti K."/>
            <person name="Salamov A."/>
            <person name="Andreopoulos B."/>
            <person name="Baker S.E."/>
            <person name="Barry K."/>
            <person name="Bills G."/>
            <person name="Bluhm B.H."/>
            <person name="Cannon C."/>
            <person name="Castanera R."/>
            <person name="Culley D.E."/>
            <person name="Daum C."/>
            <person name="Ezra D."/>
            <person name="Gonzalez J.B."/>
            <person name="Henrissat B."/>
            <person name="Kuo A."/>
            <person name="Liang C."/>
            <person name="Lipzen A."/>
            <person name="Lutzoni F."/>
            <person name="Magnuson J."/>
            <person name="Mondo S."/>
            <person name="Nolan M."/>
            <person name="Ohm R."/>
            <person name="Pangilinan J."/>
            <person name="Park H.-J.H."/>
            <person name="Ramirez L."/>
            <person name="Alfaro M."/>
            <person name="Sun H."/>
            <person name="Tritt A."/>
            <person name="Yoshinaga Y."/>
            <person name="Zwiers L.-H.L."/>
            <person name="Turgeon B.G."/>
            <person name="Goodwin S.B."/>
            <person name="Spatafora J.W."/>
            <person name="Crous P.W."/>
            <person name="Grigoriev I.V."/>
        </authorList>
    </citation>
    <scope>NUCLEOTIDE SEQUENCE [LARGE SCALE GENOMIC DNA]</scope>
    <source>
        <strain evidence="2 3">CBS 611.86</strain>
    </source>
</reference>
<evidence type="ECO:0000313" key="3">
    <source>
        <dbReference type="Proteomes" id="UP000481861"/>
    </source>
</evidence>
<evidence type="ECO:0000256" key="1">
    <source>
        <dbReference type="SAM" id="MobiDB-lite"/>
    </source>
</evidence>
<accession>A0A7C8MJP3</accession>
<dbReference type="EMBL" id="JAADJZ010000018">
    <property type="protein sequence ID" value="KAF2868745.1"/>
    <property type="molecule type" value="Genomic_DNA"/>
</dbReference>
<protein>
    <submittedName>
        <fullName evidence="2">Uncharacterized protein</fullName>
    </submittedName>
</protein>
<evidence type="ECO:0000313" key="2">
    <source>
        <dbReference type="EMBL" id="KAF2868745.1"/>
    </source>
</evidence>